<keyword evidence="2" id="KW-0812">Transmembrane</keyword>
<evidence type="ECO:0000313" key="3">
    <source>
        <dbReference type="EMBL" id="CAJ1400429.1"/>
    </source>
</evidence>
<accession>A0AA36NC05</accession>
<evidence type="ECO:0000313" key="4">
    <source>
        <dbReference type="Proteomes" id="UP001178507"/>
    </source>
</evidence>
<sequence>MSFLVGGLFGVHIVAFCLLAFGYLAYTQPDKSCCFYLFAILVVDYPSMVFINKYFERMSASHVSFVVLYQQAILVAVVFVLSGEKGQLADFSTDSFLSACRFTVSLIAVNTRLSTPTQLLASAIAISQRNTTGFVVSEVVTLTSVVSLSIFLESSISSQIEAKFETAHAESMLAGFRRLLRGVCDGEVLLDSHLNIQGDAQSLQHLLMMSTSLNGKSFEQLLQPEAQPRLAELIVTTTGDDLKEASIPPCLRASLRGSNDIRVAVDLFHVPVHLRFGTHHLIAFREDTESIIPDAACDLPHFPRNKGRTPSCRTPSFRSERSARSPSLASSHTLDELCPAVQEASLLIDTSSEVLDICQAHLHYEKTGGSALPNLRSVIPTSDWHMVRGMVQAYARAQRGPKEFKDWPLKCADNTQLVARKVILSRALPPKLWLQLRELQNAAREADTEAIG</sequence>
<protein>
    <submittedName>
        <fullName evidence="3">Uncharacterized protein</fullName>
    </submittedName>
</protein>
<keyword evidence="2" id="KW-1133">Transmembrane helix</keyword>
<evidence type="ECO:0000256" key="2">
    <source>
        <dbReference type="SAM" id="Phobius"/>
    </source>
</evidence>
<organism evidence="3 4">
    <name type="scientific">Effrenium voratum</name>
    <dbReference type="NCBI Taxonomy" id="2562239"/>
    <lineage>
        <taxon>Eukaryota</taxon>
        <taxon>Sar</taxon>
        <taxon>Alveolata</taxon>
        <taxon>Dinophyceae</taxon>
        <taxon>Suessiales</taxon>
        <taxon>Symbiodiniaceae</taxon>
        <taxon>Effrenium</taxon>
    </lineage>
</organism>
<evidence type="ECO:0000256" key="1">
    <source>
        <dbReference type="SAM" id="MobiDB-lite"/>
    </source>
</evidence>
<keyword evidence="4" id="KW-1185">Reference proteome</keyword>
<reference evidence="3" key="1">
    <citation type="submission" date="2023-08" db="EMBL/GenBank/DDBJ databases">
        <authorList>
            <person name="Chen Y."/>
            <person name="Shah S."/>
            <person name="Dougan E. K."/>
            <person name="Thang M."/>
            <person name="Chan C."/>
        </authorList>
    </citation>
    <scope>NUCLEOTIDE SEQUENCE</scope>
</reference>
<keyword evidence="2" id="KW-0472">Membrane</keyword>
<proteinExistence type="predicted"/>
<gene>
    <name evidence="3" type="ORF">EVOR1521_LOCUS23765</name>
</gene>
<feature type="transmembrane region" description="Helical" evidence="2">
    <location>
        <begin position="33"/>
        <end position="51"/>
    </location>
</feature>
<dbReference type="EMBL" id="CAUJNA010003371">
    <property type="protein sequence ID" value="CAJ1400429.1"/>
    <property type="molecule type" value="Genomic_DNA"/>
</dbReference>
<comment type="caution">
    <text evidence="3">The sequence shown here is derived from an EMBL/GenBank/DDBJ whole genome shotgun (WGS) entry which is preliminary data.</text>
</comment>
<dbReference type="Proteomes" id="UP001178507">
    <property type="component" value="Unassembled WGS sequence"/>
</dbReference>
<feature type="transmembrane region" description="Helical" evidence="2">
    <location>
        <begin position="63"/>
        <end position="81"/>
    </location>
</feature>
<name>A0AA36NC05_9DINO</name>
<dbReference type="AlphaFoldDB" id="A0AA36NC05"/>
<feature type="region of interest" description="Disordered" evidence="1">
    <location>
        <begin position="303"/>
        <end position="330"/>
    </location>
</feature>
<feature type="transmembrane region" description="Helical" evidence="2">
    <location>
        <begin position="6"/>
        <end position="26"/>
    </location>
</feature>